<sequence length="150" mass="15737">MTTEISPTIHGGAVWVDGAGVLVRGPSGCGKSSLLLALLMADRPASRLVADDRVVLAVTDGRLYAGAPEILAGLLEIRGQGLVTVPYLSPVSIDLVVDFEPPEQCLRMPDAADQTASIEGIALRRLVLPIGQADGWIRVRAALAFRSAIV</sequence>
<keyword evidence="3" id="KW-1185">Reference proteome</keyword>
<comment type="caution">
    <text evidence="2">The sequence shown here is derived from an EMBL/GenBank/DDBJ whole genome shotgun (WGS) entry which is preliminary data.</text>
</comment>
<dbReference type="EMBL" id="JBHSML010000007">
    <property type="protein sequence ID" value="MFC5517317.1"/>
    <property type="molecule type" value="Genomic_DNA"/>
</dbReference>
<name>A0ABW0Q060_9HYPH</name>
<evidence type="ECO:0000259" key="1">
    <source>
        <dbReference type="Pfam" id="PF07475"/>
    </source>
</evidence>
<keyword evidence="2" id="KW-0418">Kinase</keyword>
<protein>
    <submittedName>
        <fullName evidence="2">HPr kinase/phosphorylase</fullName>
    </submittedName>
</protein>
<feature type="domain" description="HPr kinase/phosphorylase C-terminal" evidence="1">
    <location>
        <begin position="8"/>
        <end position="130"/>
    </location>
</feature>
<reference evidence="3" key="1">
    <citation type="journal article" date="2019" name="Int. J. Syst. Evol. Microbiol.">
        <title>The Global Catalogue of Microorganisms (GCM) 10K type strain sequencing project: providing services to taxonomists for standard genome sequencing and annotation.</title>
        <authorList>
            <consortium name="The Broad Institute Genomics Platform"/>
            <consortium name="The Broad Institute Genome Sequencing Center for Infectious Disease"/>
            <person name="Wu L."/>
            <person name="Ma J."/>
        </authorList>
    </citation>
    <scope>NUCLEOTIDE SEQUENCE [LARGE SCALE GENOMIC DNA]</scope>
    <source>
        <strain evidence="3">KACC 12633</strain>
    </source>
</reference>
<proteinExistence type="predicted"/>
<evidence type="ECO:0000313" key="3">
    <source>
        <dbReference type="Proteomes" id="UP001596150"/>
    </source>
</evidence>
<dbReference type="Proteomes" id="UP001596150">
    <property type="component" value="Unassembled WGS sequence"/>
</dbReference>
<dbReference type="Pfam" id="PF07475">
    <property type="entry name" value="Hpr_kinase_C"/>
    <property type="match status" value="1"/>
</dbReference>
<dbReference type="InterPro" id="IPR011104">
    <property type="entry name" value="Hpr_kin/Pase_C"/>
</dbReference>
<dbReference type="RefSeq" id="WP_266345538.1">
    <property type="nucleotide sequence ID" value="NZ_JAPKNH010000009.1"/>
</dbReference>
<dbReference type="Gene3D" id="3.40.50.300">
    <property type="entry name" value="P-loop containing nucleotide triphosphate hydrolases"/>
    <property type="match status" value="1"/>
</dbReference>
<evidence type="ECO:0000313" key="2">
    <source>
        <dbReference type="EMBL" id="MFC5517317.1"/>
    </source>
</evidence>
<dbReference type="GO" id="GO:0016301">
    <property type="term" value="F:kinase activity"/>
    <property type="evidence" value="ECO:0007669"/>
    <property type="project" value="UniProtKB-KW"/>
</dbReference>
<gene>
    <name evidence="2" type="ORF">ACFPP9_16145</name>
</gene>
<keyword evidence="2" id="KW-0808">Transferase</keyword>
<dbReference type="SUPFAM" id="SSF53795">
    <property type="entry name" value="PEP carboxykinase-like"/>
    <property type="match status" value="1"/>
</dbReference>
<organism evidence="2 3">
    <name type="scientific">Kaistia terrae</name>
    <dbReference type="NCBI Taxonomy" id="537017"/>
    <lineage>
        <taxon>Bacteria</taxon>
        <taxon>Pseudomonadati</taxon>
        <taxon>Pseudomonadota</taxon>
        <taxon>Alphaproteobacteria</taxon>
        <taxon>Hyphomicrobiales</taxon>
        <taxon>Kaistiaceae</taxon>
        <taxon>Kaistia</taxon>
    </lineage>
</organism>
<dbReference type="InterPro" id="IPR027417">
    <property type="entry name" value="P-loop_NTPase"/>
</dbReference>
<accession>A0ABW0Q060</accession>